<dbReference type="AlphaFoldDB" id="A0A815WD52"/>
<keyword evidence="1" id="KW-0472">Membrane</keyword>
<reference evidence="2" key="1">
    <citation type="submission" date="2021-02" db="EMBL/GenBank/DDBJ databases">
        <authorList>
            <person name="Nowell W R."/>
        </authorList>
    </citation>
    <scope>NUCLEOTIDE SEQUENCE</scope>
</reference>
<name>A0A815WD52_9BILA</name>
<evidence type="ECO:0000313" key="2">
    <source>
        <dbReference type="EMBL" id="CAF1544385.1"/>
    </source>
</evidence>
<evidence type="ECO:0000313" key="3">
    <source>
        <dbReference type="Proteomes" id="UP000663864"/>
    </source>
</evidence>
<feature type="non-terminal residue" evidence="2">
    <location>
        <position position="1"/>
    </location>
</feature>
<accession>A0A815WD52</accession>
<keyword evidence="1" id="KW-0812">Transmembrane</keyword>
<evidence type="ECO:0000256" key="1">
    <source>
        <dbReference type="SAM" id="Phobius"/>
    </source>
</evidence>
<organism evidence="2 3">
    <name type="scientific">Rotaria sordida</name>
    <dbReference type="NCBI Taxonomy" id="392033"/>
    <lineage>
        <taxon>Eukaryota</taxon>
        <taxon>Metazoa</taxon>
        <taxon>Spiralia</taxon>
        <taxon>Gnathifera</taxon>
        <taxon>Rotifera</taxon>
        <taxon>Eurotatoria</taxon>
        <taxon>Bdelloidea</taxon>
        <taxon>Philodinida</taxon>
        <taxon>Philodinidae</taxon>
        <taxon>Rotaria</taxon>
    </lineage>
</organism>
<feature type="transmembrane region" description="Helical" evidence="1">
    <location>
        <begin position="20"/>
        <end position="46"/>
    </location>
</feature>
<dbReference type="Proteomes" id="UP000663864">
    <property type="component" value="Unassembled WGS sequence"/>
</dbReference>
<protein>
    <submittedName>
        <fullName evidence="2">Uncharacterized protein</fullName>
    </submittedName>
</protein>
<proteinExistence type="predicted"/>
<gene>
    <name evidence="2" type="ORF">ZHD862_LOCUS39170</name>
</gene>
<sequence length="49" mass="5599">IFTIFCYEQALNVSQLLSPLISFMSSTIAIVLSKLFVLFFSTNYFLNNV</sequence>
<dbReference type="EMBL" id="CAJNOT010014637">
    <property type="protein sequence ID" value="CAF1544385.1"/>
    <property type="molecule type" value="Genomic_DNA"/>
</dbReference>
<keyword evidence="1" id="KW-1133">Transmembrane helix</keyword>
<comment type="caution">
    <text evidence="2">The sequence shown here is derived from an EMBL/GenBank/DDBJ whole genome shotgun (WGS) entry which is preliminary data.</text>
</comment>